<gene>
    <name evidence="3" type="ORF">VTL71DRAFT_9958</name>
</gene>
<name>A0ABR4BSR5_9HELO</name>
<keyword evidence="4" id="KW-1185">Reference proteome</keyword>
<sequence>MSSATSSPSPTETCPTRIEQFRDNIGPAIGVAVVGLAVVFAIPMWLGMIFRAFDSPDKEYKQQLQKCEMDMNSLRRLGKKRAAKRGVGNGVEDAKRDLMGLVDQLDRGFVVDADRDGTVTVPRDLEDVVGHVSDRGREEDGREVYGRKEGQQIDQQDEKSAGMRFWSRVTRMNGHSEKGIDVVV</sequence>
<accession>A0ABR4BSR5</accession>
<proteinExistence type="predicted"/>
<evidence type="ECO:0000313" key="4">
    <source>
        <dbReference type="Proteomes" id="UP001595075"/>
    </source>
</evidence>
<feature type="region of interest" description="Disordered" evidence="1">
    <location>
        <begin position="135"/>
        <end position="160"/>
    </location>
</feature>
<dbReference type="EMBL" id="JAZHXI010000024">
    <property type="protein sequence ID" value="KAL2060136.1"/>
    <property type="molecule type" value="Genomic_DNA"/>
</dbReference>
<evidence type="ECO:0000313" key="3">
    <source>
        <dbReference type="EMBL" id="KAL2060136.1"/>
    </source>
</evidence>
<keyword evidence="2" id="KW-1133">Transmembrane helix</keyword>
<keyword evidence="2" id="KW-0472">Membrane</keyword>
<organism evidence="3 4">
    <name type="scientific">Oculimacula yallundae</name>
    <dbReference type="NCBI Taxonomy" id="86028"/>
    <lineage>
        <taxon>Eukaryota</taxon>
        <taxon>Fungi</taxon>
        <taxon>Dikarya</taxon>
        <taxon>Ascomycota</taxon>
        <taxon>Pezizomycotina</taxon>
        <taxon>Leotiomycetes</taxon>
        <taxon>Helotiales</taxon>
        <taxon>Ploettnerulaceae</taxon>
        <taxon>Oculimacula</taxon>
    </lineage>
</organism>
<reference evidence="3 4" key="1">
    <citation type="journal article" date="2024" name="Commun. Biol.">
        <title>Comparative genomic analysis of thermophilic fungi reveals convergent evolutionary adaptations and gene losses.</title>
        <authorList>
            <person name="Steindorff A.S."/>
            <person name="Aguilar-Pontes M.V."/>
            <person name="Robinson A.J."/>
            <person name="Andreopoulos B."/>
            <person name="LaButti K."/>
            <person name="Kuo A."/>
            <person name="Mondo S."/>
            <person name="Riley R."/>
            <person name="Otillar R."/>
            <person name="Haridas S."/>
            <person name="Lipzen A."/>
            <person name="Grimwood J."/>
            <person name="Schmutz J."/>
            <person name="Clum A."/>
            <person name="Reid I.D."/>
            <person name="Moisan M.C."/>
            <person name="Butler G."/>
            <person name="Nguyen T.T.M."/>
            <person name="Dewar K."/>
            <person name="Conant G."/>
            <person name="Drula E."/>
            <person name="Henrissat B."/>
            <person name="Hansel C."/>
            <person name="Singer S."/>
            <person name="Hutchinson M.I."/>
            <person name="de Vries R.P."/>
            <person name="Natvig D.O."/>
            <person name="Powell A.J."/>
            <person name="Tsang A."/>
            <person name="Grigoriev I.V."/>
        </authorList>
    </citation>
    <scope>NUCLEOTIDE SEQUENCE [LARGE SCALE GENOMIC DNA]</scope>
    <source>
        <strain evidence="3 4">CBS 494.80</strain>
    </source>
</reference>
<protein>
    <submittedName>
        <fullName evidence="3">Uncharacterized protein</fullName>
    </submittedName>
</protein>
<evidence type="ECO:0000256" key="2">
    <source>
        <dbReference type="SAM" id="Phobius"/>
    </source>
</evidence>
<feature type="transmembrane region" description="Helical" evidence="2">
    <location>
        <begin position="29"/>
        <end position="53"/>
    </location>
</feature>
<comment type="caution">
    <text evidence="3">The sequence shown here is derived from an EMBL/GenBank/DDBJ whole genome shotgun (WGS) entry which is preliminary data.</text>
</comment>
<keyword evidence="2" id="KW-0812">Transmembrane</keyword>
<evidence type="ECO:0000256" key="1">
    <source>
        <dbReference type="SAM" id="MobiDB-lite"/>
    </source>
</evidence>
<dbReference type="Proteomes" id="UP001595075">
    <property type="component" value="Unassembled WGS sequence"/>
</dbReference>